<evidence type="ECO:0000256" key="3">
    <source>
        <dbReference type="ARBA" id="ARBA00022833"/>
    </source>
</evidence>
<sequence length="134" mass="14973">MKVKLTRSQERVLNLLQQLSKAVSAQSIYSELRNSDRSVGLATVYRSLDTLKLQGLVRALTLSTGETVYSVMPTDKHHLNCLNCGKSEPIHSCPVHNLGAELNQTYDFKVFYHTLEFFGLCSQCQAELLAPKVS</sequence>
<keyword evidence="4" id="KW-0805">Transcription regulation</keyword>
<keyword evidence="6" id="KW-0804">Transcription</keyword>
<dbReference type="PANTHER" id="PTHR33202:SF19">
    <property type="entry name" value="FERRIC UPTAKE REGULATION PROTEIN"/>
    <property type="match status" value="1"/>
</dbReference>
<evidence type="ECO:0000256" key="4">
    <source>
        <dbReference type="ARBA" id="ARBA00023015"/>
    </source>
</evidence>
<dbReference type="GO" id="GO:0045892">
    <property type="term" value="P:negative regulation of DNA-templated transcription"/>
    <property type="evidence" value="ECO:0007669"/>
    <property type="project" value="TreeGrafter"/>
</dbReference>
<protein>
    <submittedName>
        <fullName evidence="9">Fur family transcriptional regulator</fullName>
    </submittedName>
</protein>
<dbReference type="AlphaFoldDB" id="A0AAW9Q012"/>
<feature type="binding site" evidence="8">
    <location>
        <position position="113"/>
    </location>
    <ligand>
        <name>Fe cation</name>
        <dbReference type="ChEBI" id="CHEBI:24875"/>
    </ligand>
</feature>
<dbReference type="EMBL" id="JAZBJZ010000080">
    <property type="protein sequence ID" value="MEE3718496.1"/>
    <property type="molecule type" value="Genomic_DNA"/>
</dbReference>
<comment type="caution">
    <text evidence="9">The sequence shown here is derived from an EMBL/GenBank/DDBJ whole genome shotgun (WGS) entry which is preliminary data.</text>
</comment>
<keyword evidence="2" id="KW-0678">Repressor</keyword>
<keyword evidence="8" id="KW-0408">Iron</keyword>
<keyword evidence="3 7" id="KW-0862">Zinc</keyword>
<feature type="binding site" evidence="7">
    <location>
        <position position="84"/>
    </location>
    <ligand>
        <name>Zn(2+)</name>
        <dbReference type="ChEBI" id="CHEBI:29105"/>
    </ligand>
</feature>
<dbReference type="Gene3D" id="3.30.1490.190">
    <property type="match status" value="1"/>
</dbReference>
<feature type="binding site" evidence="7">
    <location>
        <position position="121"/>
    </location>
    <ligand>
        <name>Zn(2+)</name>
        <dbReference type="ChEBI" id="CHEBI:29105"/>
    </ligand>
</feature>
<feature type="binding site" evidence="7">
    <location>
        <position position="81"/>
    </location>
    <ligand>
        <name>Zn(2+)</name>
        <dbReference type="ChEBI" id="CHEBI:29105"/>
    </ligand>
</feature>
<comment type="cofactor">
    <cofactor evidence="7">
        <name>Zn(2+)</name>
        <dbReference type="ChEBI" id="CHEBI:29105"/>
    </cofactor>
    <text evidence="7">Binds 1 zinc ion per subunit.</text>
</comment>
<reference evidence="9" key="1">
    <citation type="submission" date="2024-01" db="EMBL/GenBank/DDBJ databases">
        <title>Bank of Algae and Cyanobacteria of the Azores (BACA) strain genomes.</title>
        <authorList>
            <person name="Luz R."/>
            <person name="Cordeiro R."/>
            <person name="Fonseca A."/>
            <person name="Goncalves V."/>
        </authorList>
    </citation>
    <scope>NUCLEOTIDE SEQUENCE</scope>
    <source>
        <strain evidence="9">BACA0141</strain>
    </source>
</reference>
<dbReference type="GO" id="GO:0003700">
    <property type="term" value="F:DNA-binding transcription factor activity"/>
    <property type="evidence" value="ECO:0007669"/>
    <property type="project" value="InterPro"/>
</dbReference>
<name>A0AAW9Q012_9CYAN</name>
<accession>A0AAW9Q012</accession>
<dbReference type="CDD" id="cd07153">
    <property type="entry name" value="Fur_like"/>
    <property type="match status" value="1"/>
</dbReference>
<organism evidence="9 10">
    <name type="scientific">Tumidithrix elongata BACA0141</name>
    <dbReference type="NCBI Taxonomy" id="2716417"/>
    <lineage>
        <taxon>Bacteria</taxon>
        <taxon>Bacillati</taxon>
        <taxon>Cyanobacteriota</taxon>
        <taxon>Cyanophyceae</taxon>
        <taxon>Pseudanabaenales</taxon>
        <taxon>Pseudanabaenaceae</taxon>
        <taxon>Tumidithrix</taxon>
        <taxon>Tumidithrix elongata</taxon>
    </lineage>
</organism>
<dbReference type="InterPro" id="IPR036388">
    <property type="entry name" value="WH-like_DNA-bd_sf"/>
</dbReference>
<keyword evidence="10" id="KW-1185">Reference proteome</keyword>
<dbReference type="GO" id="GO:0008270">
    <property type="term" value="F:zinc ion binding"/>
    <property type="evidence" value="ECO:0007669"/>
    <property type="project" value="TreeGrafter"/>
</dbReference>
<evidence type="ECO:0000313" key="9">
    <source>
        <dbReference type="EMBL" id="MEE3718496.1"/>
    </source>
</evidence>
<dbReference type="Gene3D" id="1.10.10.10">
    <property type="entry name" value="Winged helix-like DNA-binding domain superfamily/Winged helix DNA-binding domain"/>
    <property type="match status" value="1"/>
</dbReference>
<dbReference type="Pfam" id="PF01475">
    <property type="entry name" value="FUR"/>
    <property type="match status" value="1"/>
</dbReference>
<evidence type="ECO:0000256" key="8">
    <source>
        <dbReference type="PIRSR" id="PIRSR602481-2"/>
    </source>
</evidence>
<feature type="binding site" evidence="7">
    <location>
        <position position="124"/>
    </location>
    <ligand>
        <name>Zn(2+)</name>
        <dbReference type="ChEBI" id="CHEBI:29105"/>
    </ligand>
</feature>
<keyword evidence="5" id="KW-0238">DNA-binding</keyword>
<dbReference type="FunFam" id="1.10.10.10:FF:000459">
    <property type="entry name" value="Ferric uptake regulation protein"/>
    <property type="match status" value="1"/>
</dbReference>
<gene>
    <name evidence="9" type="ORF">V2H45_17280</name>
</gene>
<evidence type="ECO:0000256" key="7">
    <source>
        <dbReference type="PIRSR" id="PIRSR602481-1"/>
    </source>
</evidence>
<dbReference type="InterPro" id="IPR043135">
    <property type="entry name" value="Fur_C"/>
</dbReference>
<dbReference type="InterPro" id="IPR002481">
    <property type="entry name" value="FUR"/>
</dbReference>
<evidence type="ECO:0000313" key="10">
    <source>
        <dbReference type="Proteomes" id="UP001333818"/>
    </source>
</evidence>
<comment type="similarity">
    <text evidence="1">Belongs to the Fur family.</text>
</comment>
<dbReference type="PANTHER" id="PTHR33202">
    <property type="entry name" value="ZINC UPTAKE REGULATION PROTEIN"/>
    <property type="match status" value="1"/>
</dbReference>
<evidence type="ECO:0000256" key="2">
    <source>
        <dbReference type="ARBA" id="ARBA00022491"/>
    </source>
</evidence>
<dbReference type="SUPFAM" id="SSF46785">
    <property type="entry name" value="Winged helix' DNA-binding domain"/>
    <property type="match status" value="1"/>
</dbReference>
<dbReference type="RefSeq" id="WP_330484929.1">
    <property type="nucleotide sequence ID" value="NZ_JAZBJZ010000080.1"/>
</dbReference>
<dbReference type="InterPro" id="IPR036390">
    <property type="entry name" value="WH_DNA-bd_sf"/>
</dbReference>
<comment type="cofactor">
    <cofactor evidence="8">
        <name>Mn(2+)</name>
        <dbReference type="ChEBI" id="CHEBI:29035"/>
    </cofactor>
    <cofactor evidence="8">
        <name>Fe(2+)</name>
        <dbReference type="ChEBI" id="CHEBI:29033"/>
    </cofactor>
    <text evidence="8">Binds 1 Mn(2+) or Fe(2+) ion per subunit.</text>
</comment>
<proteinExistence type="inferred from homology"/>
<evidence type="ECO:0000256" key="1">
    <source>
        <dbReference type="ARBA" id="ARBA00007957"/>
    </source>
</evidence>
<evidence type="ECO:0000256" key="5">
    <source>
        <dbReference type="ARBA" id="ARBA00023125"/>
    </source>
</evidence>
<dbReference type="Proteomes" id="UP001333818">
    <property type="component" value="Unassembled WGS sequence"/>
</dbReference>
<keyword evidence="7" id="KW-0479">Metal-binding</keyword>
<dbReference type="GO" id="GO:0000976">
    <property type="term" value="F:transcription cis-regulatory region binding"/>
    <property type="evidence" value="ECO:0007669"/>
    <property type="project" value="TreeGrafter"/>
</dbReference>
<evidence type="ECO:0000256" key="6">
    <source>
        <dbReference type="ARBA" id="ARBA00023163"/>
    </source>
</evidence>
<dbReference type="GO" id="GO:1900376">
    <property type="term" value="P:regulation of secondary metabolite biosynthetic process"/>
    <property type="evidence" value="ECO:0007669"/>
    <property type="project" value="TreeGrafter"/>
</dbReference>